<name>A0A975G022_9CAUL</name>
<dbReference type="Pfam" id="PF07813">
    <property type="entry name" value="LTXXQ"/>
    <property type="match status" value="1"/>
</dbReference>
<gene>
    <name evidence="2" type="ORF">KCG34_23850</name>
</gene>
<proteinExistence type="predicted"/>
<protein>
    <submittedName>
        <fullName evidence="2">Spy/CpxP family protein refolding chaperone</fullName>
    </submittedName>
</protein>
<dbReference type="KEGG" id="caul:KCG34_23850"/>
<sequence length="176" mass="19094">MNRPFRALVGLAAGAILLCGAAVAVAQDHPQPPPGAAGENWHEHMLKHMQAHIKALHDMLQIRPDQEAAFQTFIASMKPPEGADNADMAHEHDEMAQLTTPQRLDRMQARMAEHQKAFERHAAAVKTFYAALSPEQQRAFDAMEAMHHHGGHGMGGMGEHGPMGPPHGMGGPGEMQ</sequence>
<feature type="chain" id="PRO_5037882923" evidence="1">
    <location>
        <begin position="27"/>
        <end position="176"/>
    </location>
</feature>
<evidence type="ECO:0000313" key="2">
    <source>
        <dbReference type="EMBL" id="QUD88028.1"/>
    </source>
</evidence>
<keyword evidence="1" id="KW-0732">Signal</keyword>
<dbReference type="EMBL" id="CP073078">
    <property type="protein sequence ID" value="QUD88028.1"/>
    <property type="molecule type" value="Genomic_DNA"/>
</dbReference>
<feature type="signal peptide" evidence="1">
    <location>
        <begin position="1"/>
        <end position="26"/>
    </location>
</feature>
<dbReference type="GO" id="GO:0042597">
    <property type="term" value="C:periplasmic space"/>
    <property type="evidence" value="ECO:0007669"/>
    <property type="project" value="InterPro"/>
</dbReference>
<dbReference type="InterPro" id="IPR012899">
    <property type="entry name" value="LTXXQ"/>
</dbReference>
<organism evidence="2 3">
    <name type="scientific">Phenylobacterium montanum</name>
    <dbReference type="NCBI Taxonomy" id="2823693"/>
    <lineage>
        <taxon>Bacteria</taxon>
        <taxon>Pseudomonadati</taxon>
        <taxon>Pseudomonadota</taxon>
        <taxon>Alphaproteobacteria</taxon>
        <taxon>Caulobacterales</taxon>
        <taxon>Caulobacteraceae</taxon>
        <taxon>Phenylobacterium</taxon>
    </lineage>
</organism>
<evidence type="ECO:0000256" key="1">
    <source>
        <dbReference type="SAM" id="SignalP"/>
    </source>
</evidence>
<keyword evidence="3" id="KW-1185">Reference proteome</keyword>
<accession>A0A975G022</accession>
<dbReference type="Proteomes" id="UP000676409">
    <property type="component" value="Chromosome"/>
</dbReference>
<dbReference type="RefSeq" id="WP_211938079.1">
    <property type="nucleotide sequence ID" value="NZ_CP073078.1"/>
</dbReference>
<evidence type="ECO:0000313" key="3">
    <source>
        <dbReference type="Proteomes" id="UP000676409"/>
    </source>
</evidence>
<dbReference type="AlphaFoldDB" id="A0A975G022"/>
<reference evidence="2" key="1">
    <citation type="submission" date="2021-04" db="EMBL/GenBank/DDBJ databases">
        <title>The complete genome sequence of Caulobacter sp. S6.</title>
        <authorList>
            <person name="Tang Y."/>
            <person name="Ouyang W."/>
            <person name="Liu Q."/>
            <person name="Huang B."/>
            <person name="Guo Z."/>
            <person name="Lei P."/>
        </authorList>
    </citation>
    <scope>NUCLEOTIDE SEQUENCE</scope>
    <source>
        <strain evidence="2">S6</strain>
    </source>
</reference>